<evidence type="ECO:0000313" key="4">
    <source>
        <dbReference type="Proteomes" id="UP001330812"/>
    </source>
</evidence>
<gene>
    <name evidence="3" type="ORF">VSH64_29250</name>
</gene>
<dbReference type="RefSeq" id="WP_326565945.1">
    <property type="nucleotide sequence ID" value="NZ_CP142149.1"/>
</dbReference>
<dbReference type="InterPro" id="IPR002397">
    <property type="entry name" value="Cyt_P450_B"/>
</dbReference>
<dbReference type="PRINTS" id="PR00359">
    <property type="entry name" value="BP450"/>
</dbReference>
<keyword evidence="2" id="KW-0560">Oxidoreductase</keyword>
<keyword evidence="4" id="KW-1185">Reference proteome</keyword>
<sequence>MPTDPEAFTLDIEFVQNPHEIEAKLRVEAPVRLVQTPRGMRSWLITRYEDVKQVLTSPDVHKDEGLRAQLIAERHGASFPMLSPAFRLLEVHMLNSDPPDHTRLRRLVAKVFTTRAIARLRPRIESVTAQLLDAMAHQDRVDLVAGFAAPLPMIVICELLGVPEADREKFGSWVEVITGAGDERLVEASELFLAYLRELVAAKRAEPGEDLLSDLVAVTDSGDRLTEHELVAMAELLVIAGHDTTVSLIANGTLALLRAPGQLKALRADPSLVPNAVEELLRYDGPVHIATTRFTTAPITVGGVEIPADEFLSVSLLSANRDGERFTDPDELDVTRPAGGHVAFGHGIHHCLGAPLARLEGAVALGALIERFPALRLADGADPARWRFSALMHGLEELPVATR</sequence>
<evidence type="ECO:0000256" key="2">
    <source>
        <dbReference type="RuleBase" id="RU000461"/>
    </source>
</evidence>
<evidence type="ECO:0000313" key="3">
    <source>
        <dbReference type="EMBL" id="WSE26951.1"/>
    </source>
</evidence>
<reference evidence="3 4" key="1">
    <citation type="journal article" date="2015" name="Int. J. Syst. Evol. Microbiol.">
        <title>Amycolatopsis rhabdoformis sp. nov., an actinomycete isolated from a tropical forest soil.</title>
        <authorList>
            <person name="Souza W.R."/>
            <person name="Silva R.E."/>
            <person name="Goodfellow M."/>
            <person name="Busarakam K."/>
            <person name="Figueiro F.S."/>
            <person name="Ferreira D."/>
            <person name="Rodrigues-Filho E."/>
            <person name="Moraes L.A.B."/>
            <person name="Zucchi T.D."/>
        </authorList>
    </citation>
    <scope>NUCLEOTIDE SEQUENCE [LARGE SCALE GENOMIC DNA]</scope>
    <source>
        <strain evidence="3 4">NCIMB 14900</strain>
    </source>
</reference>
<dbReference type="EMBL" id="CP142149">
    <property type="protein sequence ID" value="WSE26951.1"/>
    <property type="molecule type" value="Genomic_DNA"/>
</dbReference>
<keyword evidence="2" id="KW-0408">Iron</keyword>
<dbReference type="SUPFAM" id="SSF48264">
    <property type="entry name" value="Cytochrome P450"/>
    <property type="match status" value="1"/>
</dbReference>
<organism evidence="3 4">
    <name type="scientific">Amycolatopsis rhabdoformis</name>
    <dbReference type="NCBI Taxonomy" id="1448059"/>
    <lineage>
        <taxon>Bacteria</taxon>
        <taxon>Bacillati</taxon>
        <taxon>Actinomycetota</taxon>
        <taxon>Actinomycetes</taxon>
        <taxon>Pseudonocardiales</taxon>
        <taxon>Pseudonocardiaceae</taxon>
        <taxon>Amycolatopsis</taxon>
    </lineage>
</organism>
<dbReference type="InterPro" id="IPR001128">
    <property type="entry name" value="Cyt_P450"/>
</dbReference>
<accession>A0ABZ1HZL5</accession>
<dbReference type="InterPro" id="IPR036396">
    <property type="entry name" value="Cyt_P450_sf"/>
</dbReference>
<dbReference type="PANTHER" id="PTHR46696">
    <property type="entry name" value="P450, PUTATIVE (EUROFUNG)-RELATED"/>
    <property type="match status" value="1"/>
</dbReference>
<dbReference type="InterPro" id="IPR017972">
    <property type="entry name" value="Cyt_P450_CS"/>
</dbReference>
<keyword evidence="2" id="KW-0479">Metal-binding</keyword>
<dbReference type="Gene3D" id="1.10.630.10">
    <property type="entry name" value="Cytochrome P450"/>
    <property type="match status" value="1"/>
</dbReference>
<evidence type="ECO:0000256" key="1">
    <source>
        <dbReference type="ARBA" id="ARBA00010617"/>
    </source>
</evidence>
<dbReference type="Pfam" id="PF00067">
    <property type="entry name" value="p450"/>
    <property type="match status" value="1"/>
</dbReference>
<dbReference type="Proteomes" id="UP001330812">
    <property type="component" value="Chromosome"/>
</dbReference>
<protein>
    <submittedName>
        <fullName evidence="3">Cytochrome P450</fullName>
    </submittedName>
</protein>
<keyword evidence="2" id="KW-0503">Monooxygenase</keyword>
<dbReference type="PANTHER" id="PTHR46696:SF1">
    <property type="entry name" value="CYTOCHROME P450 YJIB-RELATED"/>
    <property type="match status" value="1"/>
</dbReference>
<dbReference type="CDD" id="cd11029">
    <property type="entry name" value="CYP107-like"/>
    <property type="match status" value="1"/>
</dbReference>
<comment type="similarity">
    <text evidence="1 2">Belongs to the cytochrome P450 family.</text>
</comment>
<dbReference type="PROSITE" id="PS00086">
    <property type="entry name" value="CYTOCHROME_P450"/>
    <property type="match status" value="1"/>
</dbReference>
<proteinExistence type="inferred from homology"/>
<keyword evidence="2" id="KW-0349">Heme</keyword>
<name>A0ABZ1HZL5_9PSEU</name>